<comment type="caution">
    <text evidence="1">The sequence shown here is derived from an EMBL/GenBank/DDBJ whole genome shotgun (WGS) entry which is preliminary data.</text>
</comment>
<protein>
    <submittedName>
        <fullName evidence="1">Uncharacterized protein</fullName>
    </submittedName>
</protein>
<reference evidence="1 2" key="2">
    <citation type="journal article" date="2022" name="Mol. Ecol. Resour.">
        <title>The genomes of chicory, endive, great burdock and yacon provide insights into Asteraceae paleo-polyploidization history and plant inulin production.</title>
        <authorList>
            <person name="Fan W."/>
            <person name="Wang S."/>
            <person name="Wang H."/>
            <person name="Wang A."/>
            <person name="Jiang F."/>
            <person name="Liu H."/>
            <person name="Zhao H."/>
            <person name="Xu D."/>
            <person name="Zhang Y."/>
        </authorList>
    </citation>
    <scope>NUCLEOTIDE SEQUENCE [LARGE SCALE GENOMIC DNA]</scope>
    <source>
        <strain evidence="2">cv. Yunnan</strain>
        <tissue evidence="1">Leaves</tissue>
    </source>
</reference>
<evidence type="ECO:0000313" key="1">
    <source>
        <dbReference type="EMBL" id="KAI3755770.1"/>
    </source>
</evidence>
<sequence length="80" mass="8751">MEKVSPLTAVQSEAFSKLAGDQNSLSTNLRSFCSAANLLCFPDVGPSLKKHSGYVNFKEYSEKNFTNYGSGIGFVYQNSE</sequence>
<reference evidence="2" key="1">
    <citation type="journal article" date="2022" name="Mol. Ecol. Resour.">
        <title>The genomes of chicory, endive, great burdock and yacon provide insights into Asteraceae palaeo-polyploidization history and plant inulin production.</title>
        <authorList>
            <person name="Fan W."/>
            <person name="Wang S."/>
            <person name="Wang H."/>
            <person name="Wang A."/>
            <person name="Jiang F."/>
            <person name="Liu H."/>
            <person name="Zhao H."/>
            <person name="Xu D."/>
            <person name="Zhang Y."/>
        </authorList>
    </citation>
    <scope>NUCLEOTIDE SEQUENCE [LARGE SCALE GENOMIC DNA]</scope>
    <source>
        <strain evidence="2">cv. Yunnan</strain>
    </source>
</reference>
<proteinExistence type="predicted"/>
<dbReference type="Proteomes" id="UP001056120">
    <property type="component" value="Linkage Group LG18"/>
</dbReference>
<dbReference type="EMBL" id="CM042035">
    <property type="protein sequence ID" value="KAI3755770.1"/>
    <property type="molecule type" value="Genomic_DNA"/>
</dbReference>
<accession>A0ACB9EAQ3</accession>
<gene>
    <name evidence="1" type="ORF">L1987_55576</name>
</gene>
<evidence type="ECO:0000313" key="2">
    <source>
        <dbReference type="Proteomes" id="UP001056120"/>
    </source>
</evidence>
<name>A0ACB9EAQ3_9ASTR</name>
<keyword evidence="2" id="KW-1185">Reference proteome</keyword>
<organism evidence="1 2">
    <name type="scientific">Smallanthus sonchifolius</name>
    <dbReference type="NCBI Taxonomy" id="185202"/>
    <lineage>
        <taxon>Eukaryota</taxon>
        <taxon>Viridiplantae</taxon>
        <taxon>Streptophyta</taxon>
        <taxon>Embryophyta</taxon>
        <taxon>Tracheophyta</taxon>
        <taxon>Spermatophyta</taxon>
        <taxon>Magnoliopsida</taxon>
        <taxon>eudicotyledons</taxon>
        <taxon>Gunneridae</taxon>
        <taxon>Pentapetalae</taxon>
        <taxon>asterids</taxon>
        <taxon>campanulids</taxon>
        <taxon>Asterales</taxon>
        <taxon>Asteraceae</taxon>
        <taxon>Asteroideae</taxon>
        <taxon>Heliantheae alliance</taxon>
        <taxon>Millerieae</taxon>
        <taxon>Smallanthus</taxon>
    </lineage>
</organism>